<dbReference type="EMBL" id="FNQM01000010">
    <property type="protein sequence ID" value="SEA73526.1"/>
    <property type="molecule type" value="Genomic_DNA"/>
</dbReference>
<feature type="transmembrane region" description="Helical" evidence="5">
    <location>
        <begin position="98"/>
        <end position="116"/>
    </location>
</feature>
<dbReference type="Pfam" id="PF01925">
    <property type="entry name" value="TauE"/>
    <property type="match status" value="1"/>
</dbReference>
<comment type="similarity">
    <text evidence="5">Belongs to the 4-toluene sulfonate uptake permease (TSUP) (TC 2.A.102) family.</text>
</comment>
<evidence type="ECO:0000256" key="5">
    <source>
        <dbReference type="RuleBase" id="RU363041"/>
    </source>
</evidence>
<feature type="transmembrane region" description="Helical" evidence="5">
    <location>
        <begin position="73"/>
        <end position="92"/>
    </location>
</feature>
<dbReference type="RefSeq" id="WP_217632195.1">
    <property type="nucleotide sequence ID" value="NZ_FNQM01000010.1"/>
</dbReference>
<organism evidence="6 7">
    <name type="scientific">Rubrimonas cliftonensis</name>
    <dbReference type="NCBI Taxonomy" id="89524"/>
    <lineage>
        <taxon>Bacteria</taxon>
        <taxon>Pseudomonadati</taxon>
        <taxon>Pseudomonadota</taxon>
        <taxon>Alphaproteobacteria</taxon>
        <taxon>Rhodobacterales</taxon>
        <taxon>Paracoccaceae</taxon>
        <taxon>Rubrimonas</taxon>
    </lineage>
</organism>
<keyword evidence="5" id="KW-1003">Cell membrane</keyword>
<keyword evidence="2 5" id="KW-0812">Transmembrane</keyword>
<dbReference type="InterPro" id="IPR002781">
    <property type="entry name" value="TM_pro_TauE-like"/>
</dbReference>
<evidence type="ECO:0000313" key="7">
    <source>
        <dbReference type="Proteomes" id="UP000198703"/>
    </source>
</evidence>
<evidence type="ECO:0000256" key="2">
    <source>
        <dbReference type="ARBA" id="ARBA00022692"/>
    </source>
</evidence>
<feature type="transmembrane region" description="Helical" evidence="5">
    <location>
        <begin position="175"/>
        <end position="194"/>
    </location>
</feature>
<dbReference type="GO" id="GO:0005886">
    <property type="term" value="C:plasma membrane"/>
    <property type="evidence" value="ECO:0007669"/>
    <property type="project" value="UniProtKB-SubCell"/>
</dbReference>
<dbReference type="InterPro" id="IPR051598">
    <property type="entry name" value="TSUP/Inactive_protease-like"/>
</dbReference>
<evidence type="ECO:0000256" key="1">
    <source>
        <dbReference type="ARBA" id="ARBA00004141"/>
    </source>
</evidence>
<dbReference type="PANTHER" id="PTHR43701">
    <property type="entry name" value="MEMBRANE TRANSPORTER PROTEIN MJ0441-RELATED"/>
    <property type="match status" value="1"/>
</dbReference>
<dbReference type="Proteomes" id="UP000198703">
    <property type="component" value="Unassembled WGS sequence"/>
</dbReference>
<dbReference type="PANTHER" id="PTHR43701:SF2">
    <property type="entry name" value="MEMBRANE TRANSPORTER PROTEIN YJNA-RELATED"/>
    <property type="match status" value="1"/>
</dbReference>
<dbReference type="STRING" id="89524.SAMN05444370_110110"/>
<keyword evidence="4 5" id="KW-0472">Membrane</keyword>
<name>A0A1H4DLV3_9RHOB</name>
<protein>
    <recommendedName>
        <fullName evidence="5">Probable membrane transporter protein</fullName>
    </recommendedName>
</protein>
<gene>
    <name evidence="6" type="ORF">SAMN05444370_110110</name>
</gene>
<sequence length="247" mass="24959">MTAQIALFLAAGFAGGVVNALAGGAKLFVFPMLLAAGLPPLAANATGTVAVWPAMLPTAWVYREMVAREARRLLLLVLPGLAGALCGALVMIGSGEDAFLAAIPALLLLAVGSILLGDRLATLARRFLPGPRLKAALGALLFAIGFYGGYFGAGMGFMLVAALTAAGGELREANATKNLFAVAINTVAVVPLALSGLVDWVAATTVLVGGVVGGYVGARLSLSMPVTLLRGAISVMGLTLTAVFLLR</sequence>
<evidence type="ECO:0000256" key="3">
    <source>
        <dbReference type="ARBA" id="ARBA00022989"/>
    </source>
</evidence>
<keyword evidence="3 5" id="KW-1133">Transmembrane helix</keyword>
<feature type="transmembrane region" description="Helical" evidence="5">
    <location>
        <begin position="41"/>
        <end position="61"/>
    </location>
</feature>
<proteinExistence type="inferred from homology"/>
<comment type="subcellular location">
    <subcellularLocation>
        <location evidence="5">Cell membrane</location>
        <topology evidence="5">Multi-pass membrane protein</topology>
    </subcellularLocation>
    <subcellularLocation>
        <location evidence="1">Membrane</location>
        <topology evidence="1">Multi-pass membrane protein</topology>
    </subcellularLocation>
</comment>
<feature type="transmembrane region" description="Helical" evidence="5">
    <location>
        <begin position="228"/>
        <end position="246"/>
    </location>
</feature>
<reference evidence="6 7" key="1">
    <citation type="submission" date="2016-10" db="EMBL/GenBank/DDBJ databases">
        <authorList>
            <person name="de Groot N.N."/>
        </authorList>
    </citation>
    <scope>NUCLEOTIDE SEQUENCE [LARGE SCALE GENOMIC DNA]</scope>
    <source>
        <strain evidence="6 7">DSM 15345</strain>
    </source>
</reference>
<keyword evidence="7" id="KW-1185">Reference proteome</keyword>
<dbReference type="AlphaFoldDB" id="A0A1H4DLV3"/>
<accession>A0A1H4DLV3</accession>
<evidence type="ECO:0000256" key="4">
    <source>
        <dbReference type="ARBA" id="ARBA00023136"/>
    </source>
</evidence>
<feature type="transmembrane region" description="Helical" evidence="5">
    <location>
        <begin position="201"/>
        <end position="222"/>
    </location>
</feature>
<feature type="transmembrane region" description="Helical" evidence="5">
    <location>
        <begin position="137"/>
        <end position="163"/>
    </location>
</feature>
<evidence type="ECO:0000313" key="6">
    <source>
        <dbReference type="EMBL" id="SEA73526.1"/>
    </source>
</evidence>